<dbReference type="EMBL" id="FBYC01000004">
    <property type="protein sequence ID" value="CUX81821.1"/>
    <property type="molecule type" value="Genomic_DNA"/>
</dbReference>
<feature type="chain" id="PRO_5010204881" evidence="2">
    <location>
        <begin position="24"/>
        <end position="164"/>
    </location>
</feature>
<name>A0A0N8K8X1_9RHOB</name>
<dbReference type="GO" id="GO:0009279">
    <property type="term" value="C:cell outer membrane"/>
    <property type="evidence" value="ECO:0007669"/>
    <property type="project" value="TreeGrafter"/>
</dbReference>
<sequence>MRTLAHITLVAAFMTSLAPMAVAQGTSLSFEGLNAVRGKPVEVRSDKLTVDNSSGTTTFSGNAVLGQGDMRLAAQTITVVYIRGDDTRISRLEASGGVTLVTAVEAAEALEAVYDIDAGTVRMTGSVILTQGPNVLSGDRLTVNLRSGQGQLDGRVRTIIQTDR</sequence>
<reference evidence="5 6" key="1">
    <citation type="submission" date="2015-09" db="EMBL/GenBank/DDBJ databases">
        <title>Identification and resolution of microdiversity through metagenomic sequencing of parallel consortia.</title>
        <authorList>
            <person name="Nelson W.C."/>
            <person name="Romine M.F."/>
            <person name="Lindemann S.R."/>
        </authorList>
    </citation>
    <scope>NUCLEOTIDE SEQUENCE [LARGE SCALE GENOMIC DNA]</scope>
    <source>
        <strain evidence="5">HL-91</strain>
    </source>
</reference>
<dbReference type="AlphaFoldDB" id="A0A0N8K8X1"/>
<gene>
    <name evidence="5" type="primary">lptA</name>
    <name evidence="4" type="ORF">Ga0058931_1999</name>
    <name evidence="5" type="ORF">HLUCCA05_03375</name>
</gene>
<dbReference type="GO" id="GO:0030288">
    <property type="term" value="C:outer membrane-bounded periplasmic space"/>
    <property type="evidence" value="ECO:0007669"/>
    <property type="project" value="TreeGrafter"/>
</dbReference>
<dbReference type="Proteomes" id="UP000050413">
    <property type="component" value="Unassembled WGS sequence"/>
</dbReference>
<reference evidence="4 7" key="2">
    <citation type="submission" date="2016-01" db="EMBL/GenBank/DDBJ databases">
        <authorList>
            <person name="Varghese N."/>
        </authorList>
    </citation>
    <scope>NUCLEOTIDE SEQUENCE [LARGE SCALE GENOMIC DNA]</scope>
    <source>
        <strain evidence="4 7">HL-91</strain>
    </source>
</reference>
<dbReference type="Pfam" id="PF03968">
    <property type="entry name" value="LptD_N"/>
    <property type="match status" value="1"/>
</dbReference>
<evidence type="ECO:0000313" key="4">
    <source>
        <dbReference type="EMBL" id="CUX81821.1"/>
    </source>
</evidence>
<dbReference type="PANTHER" id="PTHR36504">
    <property type="entry name" value="LIPOPOLYSACCHARIDE EXPORT SYSTEM PROTEIN LPTA"/>
    <property type="match status" value="1"/>
</dbReference>
<dbReference type="InterPro" id="IPR005653">
    <property type="entry name" value="OstA-like_N"/>
</dbReference>
<dbReference type="Gene3D" id="2.60.450.10">
    <property type="entry name" value="Lipopolysaccharide (LPS) transport protein A like domain"/>
    <property type="match status" value="1"/>
</dbReference>
<protein>
    <submittedName>
        <fullName evidence="5">Lipopolysaccharide export system chaperone component LptA</fullName>
    </submittedName>
    <submittedName>
        <fullName evidence="4">Lipopolysaccharide export system protein LptA</fullName>
    </submittedName>
</protein>
<organism evidence="5 6">
    <name type="scientific">Roseibaca calidilacus</name>
    <dbReference type="NCBI Taxonomy" id="1666912"/>
    <lineage>
        <taxon>Bacteria</taxon>
        <taxon>Pseudomonadati</taxon>
        <taxon>Pseudomonadota</taxon>
        <taxon>Alphaproteobacteria</taxon>
        <taxon>Rhodobacterales</taxon>
        <taxon>Paracoccaceae</taxon>
        <taxon>Roseinatronobacter</taxon>
    </lineage>
</organism>
<keyword evidence="1 2" id="KW-0732">Signal</keyword>
<dbReference type="STRING" id="1666912.Ga0058931_1999"/>
<dbReference type="GO" id="GO:0017089">
    <property type="term" value="F:glycolipid transfer activity"/>
    <property type="evidence" value="ECO:0007669"/>
    <property type="project" value="TreeGrafter"/>
</dbReference>
<accession>A0A0N8K8X1</accession>
<dbReference type="Proteomes" id="UP000182045">
    <property type="component" value="Unassembled WGS sequence"/>
</dbReference>
<proteinExistence type="predicted"/>
<evidence type="ECO:0000313" key="5">
    <source>
        <dbReference type="EMBL" id="KPP95721.1"/>
    </source>
</evidence>
<dbReference type="GO" id="GO:0015920">
    <property type="term" value="P:lipopolysaccharide transport"/>
    <property type="evidence" value="ECO:0007669"/>
    <property type="project" value="TreeGrafter"/>
</dbReference>
<evidence type="ECO:0000256" key="1">
    <source>
        <dbReference type="ARBA" id="ARBA00022729"/>
    </source>
</evidence>
<evidence type="ECO:0000259" key="3">
    <source>
        <dbReference type="Pfam" id="PF03968"/>
    </source>
</evidence>
<evidence type="ECO:0000313" key="7">
    <source>
        <dbReference type="Proteomes" id="UP000182045"/>
    </source>
</evidence>
<evidence type="ECO:0000313" key="6">
    <source>
        <dbReference type="Proteomes" id="UP000050413"/>
    </source>
</evidence>
<keyword evidence="7" id="KW-1185">Reference proteome</keyword>
<dbReference type="InterPro" id="IPR052037">
    <property type="entry name" value="LPS_export_LptA"/>
</dbReference>
<feature type="signal peptide" evidence="2">
    <location>
        <begin position="1"/>
        <end position="23"/>
    </location>
</feature>
<dbReference type="PANTHER" id="PTHR36504:SF1">
    <property type="entry name" value="LIPOPOLYSACCHARIDE EXPORT SYSTEM PROTEIN LPTA"/>
    <property type="match status" value="1"/>
</dbReference>
<comment type="caution">
    <text evidence="5">The sequence shown here is derived from an EMBL/GenBank/DDBJ whole genome shotgun (WGS) entry which is preliminary data.</text>
</comment>
<feature type="domain" description="Organic solvent tolerance-like N-terminal" evidence="3">
    <location>
        <begin position="42"/>
        <end position="148"/>
    </location>
</feature>
<evidence type="ECO:0000256" key="2">
    <source>
        <dbReference type="SAM" id="SignalP"/>
    </source>
</evidence>
<dbReference type="EMBL" id="LJSG01000002">
    <property type="protein sequence ID" value="KPP95721.1"/>
    <property type="molecule type" value="Genomic_DNA"/>
</dbReference>